<name>A0A803NIF4_CANSA</name>
<protein>
    <submittedName>
        <fullName evidence="1">Uncharacterized protein</fullName>
    </submittedName>
</protein>
<dbReference type="EMBL" id="UZAU01000047">
    <property type="status" value="NOT_ANNOTATED_CDS"/>
    <property type="molecule type" value="Genomic_DNA"/>
</dbReference>
<dbReference type="Gramene" id="evm.model.01.1768">
    <property type="protein sequence ID" value="cds.evm.model.01.1768"/>
    <property type="gene ID" value="evm.TU.01.1768"/>
</dbReference>
<evidence type="ECO:0000313" key="1">
    <source>
        <dbReference type="EnsemblPlants" id="cds.evm.model.01.1768"/>
    </source>
</evidence>
<organism evidence="1 2">
    <name type="scientific">Cannabis sativa</name>
    <name type="common">Hemp</name>
    <name type="synonym">Marijuana</name>
    <dbReference type="NCBI Taxonomy" id="3483"/>
    <lineage>
        <taxon>Eukaryota</taxon>
        <taxon>Viridiplantae</taxon>
        <taxon>Streptophyta</taxon>
        <taxon>Embryophyta</taxon>
        <taxon>Tracheophyta</taxon>
        <taxon>Spermatophyta</taxon>
        <taxon>Magnoliopsida</taxon>
        <taxon>eudicotyledons</taxon>
        <taxon>Gunneridae</taxon>
        <taxon>Pentapetalae</taxon>
        <taxon>rosids</taxon>
        <taxon>fabids</taxon>
        <taxon>Rosales</taxon>
        <taxon>Cannabaceae</taxon>
        <taxon>Cannabis</taxon>
    </lineage>
</organism>
<dbReference type="EnsemblPlants" id="evm.model.01.1768">
    <property type="protein sequence ID" value="cds.evm.model.01.1768"/>
    <property type="gene ID" value="evm.TU.01.1768"/>
</dbReference>
<keyword evidence="2" id="KW-1185">Reference proteome</keyword>
<proteinExistence type="predicted"/>
<reference evidence="1" key="2">
    <citation type="submission" date="2021-03" db="UniProtKB">
        <authorList>
            <consortium name="EnsemblPlants"/>
        </authorList>
    </citation>
    <scope>IDENTIFICATION</scope>
</reference>
<dbReference type="Proteomes" id="UP000596661">
    <property type="component" value="Chromosome 1"/>
</dbReference>
<reference evidence="1" key="1">
    <citation type="submission" date="2018-11" db="EMBL/GenBank/DDBJ databases">
        <authorList>
            <person name="Grassa J C."/>
        </authorList>
    </citation>
    <scope>NUCLEOTIDE SEQUENCE [LARGE SCALE GENOMIC DNA]</scope>
</reference>
<evidence type="ECO:0000313" key="2">
    <source>
        <dbReference type="Proteomes" id="UP000596661"/>
    </source>
</evidence>
<dbReference type="AlphaFoldDB" id="A0A803NIF4"/>
<sequence>MSICVRRSGKEGQAFRGGVEGDSQLEWGMRKRGQGNKQPRSISCCFRQKSVKAAAIAALVYMIWRARNDMLLEFG</sequence>
<accession>A0A803NIF4</accession>